<sequence>MNKTLMILVCPLLLALSQPTLAMDKRDYHAPLYEAGCDSCHDQGLNRYPSDEACLQCHDPEALAKQTAREGEEAHQNPHDSLHYGKDAPCMDCHGEHTPKKALCQECHNFDYPKFNG</sequence>
<evidence type="ECO:0000313" key="11">
    <source>
        <dbReference type="Proteomes" id="UP000006683"/>
    </source>
</evidence>
<dbReference type="GO" id="GO:0046872">
    <property type="term" value="F:metal ion binding"/>
    <property type="evidence" value="ECO:0007669"/>
    <property type="project" value="UniProtKB-KW"/>
</dbReference>
<dbReference type="GO" id="GO:0042597">
    <property type="term" value="C:periplasmic space"/>
    <property type="evidence" value="ECO:0007669"/>
    <property type="project" value="UniProtKB-SubCell"/>
</dbReference>
<dbReference type="eggNOG" id="COG0484">
    <property type="taxonomic scope" value="Bacteria"/>
</dbReference>
<keyword evidence="11" id="KW-1185">Reference proteome</keyword>
<name>E1SPV8_FERBD</name>
<feature type="signal peptide" evidence="8">
    <location>
        <begin position="1"/>
        <end position="22"/>
    </location>
</feature>
<keyword evidence="4" id="KW-0349">Heme</keyword>
<dbReference type="InterPro" id="IPR012286">
    <property type="entry name" value="Tetrahaem_cytochrome"/>
</dbReference>
<dbReference type="KEGG" id="fbl:Fbal_1549"/>
<evidence type="ECO:0000256" key="8">
    <source>
        <dbReference type="SAM" id="SignalP"/>
    </source>
</evidence>
<gene>
    <name evidence="10" type="ordered locus">Fbal_1549</name>
</gene>
<evidence type="ECO:0000256" key="6">
    <source>
        <dbReference type="ARBA" id="ARBA00022982"/>
    </source>
</evidence>
<evidence type="ECO:0000313" key="10">
    <source>
        <dbReference type="EMBL" id="ADN75753.1"/>
    </source>
</evidence>
<feature type="domain" description="Tetrahaem cytochrome" evidence="9">
    <location>
        <begin position="34"/>
        <end position="109"/>
    </location>
</feature>
<keyword evidence="7" id="KW-0408">Iron</keyword>
<accession>E1SPV8</accession>
<evidence type="ECO:0000256" key="4">
    <source>
        <dbReference type="ARBA" id="ARBA00022617"/>
    </source>
</evidence>
<dbReference type="AlphaFoldDB" id="E1SPV8"/>
<dbReference type="GeneID" id="67181764"/>
<evidence type="ECO:0000256" key="1">
    <source>
        <dbReference type="ARBA" id="ARBA00001926"/>
    </source>
</evidence>
<dbReference type="Pfam" id="PF14537">
    <property type="entry name" value="Cytochrom_c3_2"/>
    <property type="match status" value="1"/>
</dbReference>
<feature type="chain" id="PRO_5003151443" evidence="8">
    <location>
        <begin position="23"/>
        <end position="117"/>
    </location>
</feature>
<dbReference type="HOGENOM" id="CLU_136713_1_1_6"/>
<comment type="cofactor">
    <cofactor evidence="1">
        <name>heme c</name>
        <dbReference type="ChEBI" id="CHEBI:61717"/>
    </cofactor>
</comment>
<keyword evidence="5" id="KW-0479">Metal-binding</keyword>
<keyword evidence="6" id="KW-0249">Electron transport</keyword>
<evidence type="ECO:0000256" key="3">
    <source>
        <dbReference type="ARBA" id="ARBA00022448"/>
    </source>
</evidence>
<reference evidence="10 11" key="1">
    <citation type="journal article" date="2010" name="Stand. Genomic Sci.">
        <title>Complete genome sequence of Ferrimonas balearica type strain (PAT).</title>
        <authorList>
            <person name="Nolan M."/>
            <person name="Sikorski J."/>
            <person name="Davenport K."/>
            <person name="Lucas S."/>
            <person name="Glavina Del Rio T."/>
            <person name="Tice H."/>
            <person name="Cheng J."/>
            <person name="Goodwin L."/>
            <person name="Pitluck S."/>
            <person name="Liolios K."/>
            <person name="Ivanova N."/>
            <person name="Mavromatis K."/>
            <person name="Ovchinnikova G."/>
            <person name="Pati A."/>
            <person name="Chen A."/>
            <person name="Palaniappan K."/>
            <person name="Land M."/>
            <person name="Hauser L."/>
            <person name="Chang Y."/>
            <person name="Jeffries C."/>
            <person name="Tapia R."/>
            <person name="Brettin T."/>
            <person name="Detter J."/>
            <person name="Han C."/>
            <person name="Yasawong M."/>
            <person name="Rohde M."/>
            <person name="Tindall B."/>
            <person name="Goker M."/>
            <person name="Woyke T."/>
            <person name="Bristow J."/>
            <person name="Eisen J."/>
            <person name="Markowitz V."/>
            <person name="Hugenholtz P."/>
            <person name="Kyrpides N."/>
            <person name="Klenk H."/>
            <person name="Lapidus A."/>
        </authorList>
    </citation>
    <scope>NUCLEOTIDE SEQUENCE [LARGE SCALE GENOMIC DNA]</scope>
    <source>
        <strain evidence="11">DSM 9799 / CCM 4581 / KCTC 23876 / PAT</strain>
    </source>
</reference>
<proteinExistence type="predicted"/>
<dbReference type="EMBL" id="CP002209">
    <property type="protein sequence ID" value="ADN75753.1"/>
    <property type="molecule type" value="Genomic_DNA"/>
</dbReference>
<dbReference type="OrthoDB" id="9153838at2"/>
<protein>
    <submittedName>
        <fullName evidence="10">Tetraheme cytochrome c</fullName>
    </submittedName>
</protein>
<evidence type="ECO:0000256" key="7">
    <source>
        <dbReference type="ARBA" id="ARBA00023004"/>
    </source>
</evidence>
<dbReference type="STRING" id="550540.Fbal_1549"/>
<keyword evidence="3" id="KW-0813">Transport</keyword>
<dbReference type="Proteomes" id="UP000006683">
    <property type="component" value="Chromosome"/>
</dbReference>
<dbReference type="InterPro" id="IPR036280">
    <property type="entry name" value="Multihaem_cyt_sf"/>
</dbReference>
<comment type="subcellular location">
    <subcellularLocation>
        <location evidence="2">Periplasm</location>
    </subcellularLocation>
</comment>
<dbReference type="SUPFAM" id="SSF48695">
    <property type="entry name" value="Multiheme cytochromes"/>
    <property type="match status" value="1"/>
</dbReference>
<evidence type="ECO:0000256" key="2">
    <source>
        <dbReference type="ARBA" id="ARBA00004418"/>
    </source>
</evidence>
<dbReference type="RefSeq" id="WP_013345059.1">
    <property type="nucleotide sequence ID" value="NC_014541.1"/>
</dbReference>
<dbReference type="Gene3D" id="1.10.1130.10">
    <property type="entry name" value="Flavocytochrome C3, Chain A"/>
    <property type="match status" value="1"/>
</dbReference>
<evidence type="ECO:0000256" key="5">
    <source>
        <dbReference type="ARBA" id="ARBA00022723"/>
    </source>
</evidence>
<keyword evidence="8" id="KW-0732">Signal</keyword>
<evidence type="ECO:0000259" key="9">
    <source>
        <dbReference type="Pfam" id="PF14537"/>
    </source>
</evidence>
<organism evidence="10 11">
    <name type="scientific">Ferrimonas balearica (strain DSM 9799 / CCM 4581 / KCTC 23876 / PAT)</name>
    <dbReference type="NCBI Taxonomy" id="550540"/>
    <lineage>
        <taxon>Bacteria</taxon>
        <taxon>Pseudomonadati</taxon>
        <taxon>Pseudomonadota</taxon>
        <taxon>Gammaproteobacteria</taxon>
        <taxon>Alteromonadales</taxon>
        <taxon>Ferrimonadaceae</taxon>
        <taxon>Ferrimonas</taxon>
    </lineage>
</organism>